<evidence type="ECO:0000256" key="3">
    <source>
        <dbReference type="ARBA" id="ARBA00022989"/>
    </source>
</evidence>
<dbReference type="Gene3D" id="1.20.1070.10">
    <property type="entry name" value="Rhodopsin 7-helix transmembrane proteins"/>
    <property type="match status" value="1"/>
</dbReference>
<keyword evidence="3 5" id="KW-1133">Transmembrane helix</keyword>
<evidence type="ECO:0000313" key="8">
    <source>
        <dbReference type="Proteomes" id="UP001152747"/>
    </source>
</evidence>
<dbReference type="OrthoDB" id="5868253at2759"/>
<feature type="transmembrane region" description="Helical" evidence="5">
    <location>
        <begin position="12"/>
        <end position="33"/>
    </location>
</feature>
<dbReference type="GO" id="GO:0016020">
    <property type="term" value="C:membrane"/>
    <property type="evidence" value="ECO:0007669"/>
    <property type="project" value="UniProtKB-SubCell"/>
</dbReference>
<organism evidence="7 8">
    <name type="scientific">Caenorhabditis angaria</name>
    <dbReference type="NCBI Taxonomy" id="860376"/>
    <lineage>
        <taxon>Eukaryota</taxon>
        <taxon>Metazoa</taxon>
        <taxon>Ecdysozoa</taxon>
        <taxon>Nematoda</taxon>
        <taxon>Chromadorea</taxon>
        <taxon>Rhabditida</taxon>
        <taxon>Rhabditina</taxon>
        <taxon>Rhabditomorpha</taxon>
        <taxon>Rhabditoidea</taxon>
        <taxon>Rhabditidae</taxon>
        <taxon>Peloderinae</taxon>
        <taxon>Caenorhabditis</taxon>
    </lineage>
</organism>
<sequence length="313" mass="36596">MSSIPSWPLNIYYIMTIISFPIYFLVTVCLIRLRYCSSLYRTTFYTILLQHCLADLLTIFIFTLIWAIRMLPGLKEFYFTYQEYYIAAGTYNSIYYFLYIRCFGIVLLSLHRYIVIILPMSKISQIVQHLPSYQIILFYWTIPTLISIVVLKDTNFSYDSIETMDIVAERSVITRNTLMALIVVSLTCLICSISYGALFMFLRKHSLGLSRSLRRETHLALQVLFLLLAFFVIFIYYALQNYFSRTQNSGPIYTMRAIYPIANGILSYINPYCIILLNSDFSKQFKNSLICREIKVSEVKRSTNQTPATIMKI</sequence>
<keyword evidence="4 5" id="KW-0472">Membrane</keyword>
<evidence type="ECO:0000256" key="1">
    <source>
        <dbReference type="ARBA" id="ARBA00004370"/>
    </source>
</evidence>
<feature type="transmembrane region" description="Helical" evidence="5">
    <location>
        <begin position="178"/>
        <end position="198"/>
    </location>
</feature>
<dbReference type="PANTHER" id="PTHR24224">
    <property type="entry name" value="CARDIOACCELERATORY PEPTIDE RECEPTOR-RELATED"/>
    <property type="match status" value="1"/>
</dbReference>
<dbReference type="InterPro" id="IPR017452">
    <property type="entry name" value="GPCR_Rhodpsn_7TM"/>
</dbReference>
<feature type="transmembrane region" description="Helical" evidence="5">
    <location>
        <begin position="45"/>
        <end position="68"/>
    </location>
</feature>
<dbReference type="FunFam" id="1.20.1070.10:FF:000430">
    <property type="entry name" value="Serpentine Receptor, class V"/>
    <property type="match status" value="1"/>
</dbReference>
<name>A0A9P1IKL2_9PELO</name>
<feature type="transmembrane region" description="Helical" evidence="5">
    <location>
        <begin position="130"/>
        <end position="151"/>
    </location>
</feature>
<dbReference type="Proteomes" id="UP001152747">
    <property type="component" value="Unassembled WGS sequence"/>
</dbReference>
<protein>
    <recommendedName>
        <fullName evidence="6">G-protein coupled receptors family 1 profile domain-containing protein</fullName>
    </recommendedName>
</protein>
<evidence type="ECO:0000256" key="5">
    <source>
        <dbReference type="SAM" id="Phobius"/>
    </source>
</evidence>
<evidence type="ECO:0000313" key="7">
    <source>
        <dbReference type="EMBL" id="CAI5447302.1"/>
    </source>
</evidence>
<feature type="transmembrane region" description="Helical" evidence="5">
    <location>
        <begin position="94"/>
        <end position="118"/>
    </location>
</feature>
<dbReference type="PANTHER" id="PTHR24224:SF34">
    <property type="entry name" value="G-PROTEIN COUPLED RECEPTORS FAMILY 1 PROFILE DOMAIN-CONTAINING PROTEIN"/>
    <property type="match status" value="1"/>
</dbReference>
<dbReference type="InterPro" id="IPR019426">
    <property type="entry name" value="7TM_GPCR_serpentine_rcpt_Srv"/>
</dbReference>
<dbReference type="InterPro" id="IPR052665">
    <property type="entry name" value="Neuropeptide-GPCR"/>
</dbReference>
<keyword evidence="2 5" id="KW-0812">Transmembrane</keyword>
<dbReference type="Pfam" id="PF10323">
    <property type="entry name" value="7TM_GPCR_Srv"/>
    <property type="match status" value="1"/>
</dbReference>
<proteinExistence type="predicted"/>
<feature type="domain" description="G-protein coupled receptors family 1 profile" evidence="6">
    <location>
        <begin position="9"/>
        <end position="274"/>
    </location>
</feature>
<accession>A0A9P1IKL2</accession>
<dbReference type="EMBL" id="CANHGI010000004">
    <property type="protein sequence ID" value="CAI5447302.1"/>
    <property type="molecule type" value="Genomic_DNA"/>
</dbReference>
<feature type="transmembrane region" description="Helical" evidence="5">
    <location>
        <begin position="219"/>
        <end position="237"/>
    </location>
</feature>
<keyword evidence="8" id="KW-1185">Reference proteome</keyword>
<dbReference type="SUPFAM" id="SSF81321">
    <property type="entry name" value="Family A G protein-coupled receptor-like"/>
    <property type="match status" value="1"/>
</dbReference>
<comment type="caution">
    <text evidence="7">The sequence shown here is derived from an EMBL/GenBank/DDBJ whole genome shotgun (WGS) entry which is preliminary data.</text>
</comment>
<dbReference type="AlphaFoldDB" id="A0A9P1IKL2"/>
<evidence type="ECO:0000256" key="2">
    <source>
        <dbReference type="ARBA" id="ARBA00022692"/>
    </source>
</evidence>
<evidence type="ECO:0000259" key="6">
    <source>
        <dbReference type="PROSITE" id="PS50262"/>
    </source>
</evidence>
<reference evidence="7" key="1">
    <citation type="submission" date="2022-11" db="EMBL/GenBank/DDBJ databases">
        <authorList>
            <person name="Kikuchi T."/>
        </authorList>
    </citation>
    <scope>NUCLEOTIDE SEQUENCE</scope>
    <source>
        <strain evidence="7">PS1010</strain>
    </source>
</reference>
<gene>
    <name evidence="7" type="ORF">CAMP_LOCUS9939</name>
</gene>
<evidence type="ECO:0000256" key="4">
    <source>
        <dbReference type="ARBA" id="ARBA00023136"/>
    </source>
</evidence>
<feature type="transmembrane region" description="Helical" evidence="5">
    <location>
        <begin position="257"/>
        <end position="277"/>
    </location>
</feature>
<comment type="subcellular location">
    <subcellularLocation>
        <location evidence="1">Membrane</location>
    </subcellularLocation>
</comment>
<dbReference type="PROSITE" id="PS50262">
    <property type="entry name" value="G_PROTEIN_RECEP_F1_2"/>
    <property type="match status" value="1"/>
</dbReference>